<dbReference type="Proteomes" id="UP000518300">
    <property type="component" value="Unassembled WGS sequence"/>
</dbReference>
<keyword evidence="2" id="KW-0489">Methyltransferase</keyword>
<dbReference type="InterPro" id="IPR029063">
    <property type="entry name" value="SAM-dependent_MTases_sf"/>
</dbReference>
<keyword evidence="2" id="KW-0808">Transferase</keyword>
<protein>
    <submittedName>
        <fullName evidence="2">Methyltransferase domain-containing protein</fullName>
    </submittedName>
</protein>
<dbReference type="PANTHER" id="PTHR44068">
    <property type="entry name" value="ZGC:194242"/>
    <property type="match status" value="1"/>
</dbReference>
<dbReference type="SUPFAM" id="SSF53335">
    <property type="entry name" value="S-adenosyl-L-methionine-dependent methyltransferases"/>
    <property type="match status" value="1"/>
</dbReference>
<dbReference type="PANTHER" id="PTHR44068:SF11">
    <property type="entry name" value="GERANYL DIPHOSPHATE 2-C-METHYLTRANSFERASE"/>
    <property type="match status" value="1"/>
</dbReference>
<feature type="domain" description="Methyltransferase" evidence="1">
    <location>
        <begin position="84"/>
        <end position="177"/>
    </location>
</feature>
<evidence type="ECO:0000313" key="2">
    <source>
        <dbReference type="EMBL" id="NMO15298.1"/>
    </source>
</evidence>
<dbReference type="GO" id="GO:0008168">
    <property type="term" value="F:methyltransferase activity"/>
    <property type="evidence" value="ECO:0007669"/>
    <property type="project" value="UniProtKB-KW"/>
</dbReference>
<comment type="caution">
    <text evidence="2">The sequence shown here is derived from an EMBL/GenBank/DDBJ whole genome shotgun (WGS) entry which is preliminary data.</text>
</comment>
<accession>A0A848LGS0</accession>
<dbReference type="InterPro" id="IPR050447">
    <property type="entry name" value="Erg6_SMT_methyltransf"/>
</dbReference>
<reference evidence="2 3" key="1">
    <citation type="submission" date="2020-04" db="EMBL/GenBank/DDBJ databases">
        <title>Draft genome of Pyxidicoccus fallax type strain.</title>
        <authorList>
            <person name="Whitworth D.E."/>
        </authorList>
    </citation>
    <scope>NUCLEOTIDE SEQUENCE [LARGE SCALE GENOMIC DNA]</scope>
    <source>
        <strain evidence="2 3">DSM 14698</strain>
    </source>
</reference>
<gene>
    <name evidence="2" type="ORF">HG543_10595</name>
</gene>
<keyword evidence="3" id="KW-1185">Reference proteome</keyword>
<dbReference type="InterPro" id="IPR041698">
    <property type="entry name" value="Methyltransf_25"/>
</dbReference>
<name>A0A848LGS0_9BACT</name>
<dbReference type="CDD" id="cd02440">
    <property type="entry name" value="AdoMet_MTases"/>
    <property type="match status" value="1"/>
</dbReference>
<dbReference type="EMBL" id="JABBJJ010000036">
    <property type="protein sequence ID" value="NMO15298.1"/>
    <property type="molecule type" value="Genomic_DNA"/>
</dbReference>
<proteinExistence type="predicted"/>
<dbReference type="Pfam" id="PF13649">
    <property type="entry name" value="Methyltransf_25"/>
    <property type="match status" value="1"/>
</dbReference>
<dbReference type="AlphaFoldDB" id="A0A848LGS0"/>
<evidence type="ECO:0000259" key="1">
    <source>
        <dbReference type="Pfam" id="PF13649"/>
    </source>
</evidence>
<dbReference type="RefSeq" id="WP_169344591.1">
    <property type="nucleotide sequence ID" value="NZ_JABBJJ010000036.1"/>
</dbReference>
<dbReference type="Gene3D" id="3.40.50.150">
    <property type="entry name" value="Vaccinia Virus protein VP39"/>
    <property type="match status" value="1"/>
</dbReference>
<dbReference type="GO" id="GO:0032259">
    <property type="term" value="P:methylation"/>
    <property type="evidence" value="ECO:0007669"/>
    <property type="project" value="UniProtKB-KW"/>
</dbReference>
<organism evidence="2 3">
    <name type="scientific">Pyxidicoccus fallax</name>
    <dbReference type="NCBI Taxonomy" id="394095"/>
    <lineage>
        <taxon>Bacteria</taxon>
        <taxon>Pseudomonadati</taxon>
        <taxon>Myxococcota</taxon>
        <taxon>Myxococcia</taxon>
        <taxon>Myxococcales</taxon>
        <taxon>Cystobacterineae</taxon>
        <taxon>Myxococcaceae</taxon>
        <taxon>Pyxidicoccus</taxon>
    </lineage>
</organism>
<evidence type="ECO:0000313" key="3">
    <source>
        <dbReference type="Proteomes" id="UP000518300"/>
    </source>
</evidence>
<sequence length="292" mass="31617">MRAEAPKTEARRDEVAGYYDEKTERILRRYGPGPRVHYHSGLVDALAPPGAPEDQVRAQVHAAQEALLAELARAVGHFPDGGDVLDVGCGLGGGSLYWAMEHHARVTAVTNVPAHADLVRGFAEVAGVGSRVRPQVCDALAVPGRACFDAVVAVESACYLPRADWFRRVRALLKPQGVVAIADCFLGRPELAGPFDRYWRTNIGSLDEYLSAAHAAGLELEVRDDVSSRVVGFWSLTLELMAHERAAASGMHPLRALAQATRGESSREHLRLQQALMDGGLEYALLVLRRAG</sequence>